<dbReference type="EC" id="3.6.4.13" evidence="2"/>
<evidence type="ECO:0000313" key="2">
    <source>
        <dbReference type="EMBL" id="KAK7085198.1"/>
    </source>
</evidence>
<feature type="region of interest" description="Disordered" evidence="1">
    <location>
        <begin position="186"/>
        <end position="485"/>
    </location>
</feature>
<accession>A0AAN8XT16</accession>
<dbReference type="EMBL" id="JAXCGZ010001752">
    <property type="protein sequence ID" value="KAK7085198.1"/>
    <property type="molecule type" value="Genomic_DNA"/>
</dbReference>
<feature type="compositionally biased region" description="Basic and acidic residues" evidence="1">
    <location>
        <begin position="244"/>
        <end position="351"/>
    </location>
</feature>
<reference evidence="2 3" key="1">
    <citation type="submission" date="2023-11" db="EMBL/GenBank/DDBJ databases">
        <title>Halocaridina rubra genome assembly.</title>
        <authorList>
            <person name="Smith C."/>
        </authorList>
    </citation>
    <scope>NUCLEOTIDE SEQUENCE [LARGE SCALE GENOMIC DNA]</scope>
    <source>
        <strain evidence="2">EP-1</strain>
        <tissue evidence="2">Whole</tissue>
    </source>
</reference>
<organism evidence="2 3">
    <name type="scientific">Halocaridina rubra</name>
    <name type="common">Hawaiian red shrimp</name>
    <dbReference type="NCBI Taxonomy" id="373956"/>
    <lineage>
        <taxon>Eukaryota</taxon>
        <taxon>Metazoa</taxon>
        <taxon>Ecdysozoa</taxon>
        <taxon>Arthropoda</taxon>
        <taxon>Crustacea</taxon>
        <taxon>Multicrustacea</taxon>
        <taxon>Malacostraca</taxon>
        <taxon>Eumalacostraca</taxon>
        <taxon>Eucarida</taxon>
        <taxon>Decapoda</taxon>
        <taxon>Pleocyemata</taxon>
        <taxon>Caridea</taxon>
        <taxon>Atyoidea</taxon>
        <taxon>Atyidae</taxon>
        <taxon>Halocaridina</taxon>
    </lineage>
</organism>
<keyword evidence="3" id="KW-1185">Reference proteome</keyword>
<dbReference type="GO" id="GO:0003724">
    <property type="term" value="F:RNA helicase activity"/>
    <property type="evidence" value="ECO:0007669"/>
    <property type="project" value="UniProtKB-EC"/>
</dbReference>
<keyword evidence="2" id="KW-0347">Helicase</keyword>
<keyword evidence="2" id="KW-0067">ATP-binding</keyword>
<dbReference type="GO" id="GO:0016787">
    <property type="term" value="F:hydrolase activity"/>
    <property type="evidence" value="ECO:0007669"/>
    <property type="project" value="UniProtKB-KW"/>
</dbReference>
<dbReference type="AlphaFoldDB" id="A0AAN8XT16"/>
<feature type="compositionally biased region" description="Basic and acidic residues" evidence="1">
    <location>
        <begin position="460"/>
        <end position="485"/>
    </location>
</feature>
<name>A0AAN8XT16_HALRR</name>
<keyword evidence="2" id="KW-0547">Nucleotide-binding</keyword>
<dbReference type="Proteomes" id="UP001381693">
    <property type="component" value="Unassembled WGS sequence"/>
</dbReference>
<feature type="compositionally biased region" description="Polar residues" evidence="1">
    <location>
        <begin position="396"/>
        <end position="411"/>
    </location>
</feature>
<sequence>MPPELNSQKTVVLMGMDPYVTGHDNEEVKMKVERLNENIKVESVIRSLTTQRILKVRLQAISMTTKIRRSSSFYTKINPRDVENEIFININSCLMSYSLDHVTGIALVISSLVQIALCLATGGMMKNNKMAHILEGSSGGAGGLIIRKIKKEDDEASFKKPALPGRGSILGLDKLAALKRKLREDEDLDNRKTKNRRNSSSSDSESDDESDRQNYKINKESKSKDREYRSKYDETPTYTGGVNRDTKNKFLENQRKYKEKYVHASSKDKGRHRDDLYGNDDRRGRKENFRNERNDRSRNDKMDRSERRGYDRRDNDRSERRNYDRSERRNSDRSERRGDYSSRSGRGDFSERSGGAGDWSERFKTPRFSDAPETPRIPGVRDTPSHSTWDEDENTPSKTSSWDMPTPSLQQRRSRDPDWSVRSSNRSTRDRLSPPRKGNHLSDKTPLPTPSYKDNAWMPARRDKNDNREFVDDEDRERWEEEEKRLDRQWYDMDQGYDETNNPFAD</sequence>
<gene>
    <name evidence="2" type="primary">DHX38</name>
    <name evidence="2" type="ORF">SK128_004146</name>
</gene>
<feature type="compositionally biased region" description="Basic and acidic residues" evidence="1">
    <location>
        <begin position="211"/>
        <end position="234"/>
    </location>
</feature>
<comment type="caution">
    <text evidence="2">The sequence shown here is derived from an EMBL/GenBank/DDBJ whole genome shotgun (WGS) entry which is preliminary data.</text>
</comment>
<proteinExistence type="predicted"/>
<evidence type="ECO:0000313" key="3">
    <source>
        <dbReference type="Proteomes" id="UP001381693"/>
    </source>
</evidence>
<protein>
    <submittedName>
        <fullName evidence="2">Pre-mRNA-splicing factor ATP-dependent RNA helicase PRP16</fullName>
        <ecNumber evidence="2">3.6.4.13</ecNumber>
    </submittedName>
</protein>
<feature type="non-terminal residue" evidence="2">
    <location>
        <position position="506"/>
    </location>
</feature>
<keyword evidence="2" id="KW-0378">Hydrolase</keyword>
<evidence type="ECO:0000256" key="1">
    <source>
        <dbReference type="SAM" id="MobiDB-lite"/>
    </source>
</evidence>